<gene>
    <name evidence="2" type="ORF">EUAN_17880</name>
</gene>
<dbReference type="Pfam" id="PF07728">
    <property type="entry name" value="AAA_5"/>
    <property type="match status" value="1"/>
</dbReference>
<reference evidence="2 3" key="1">
    <citation type="submission" date="2016-09" db="EMBL/GenBank/DDBJ databases">
        <title>Genome sequence of Eubacterium angustum.</title>
        <authorList>
            <person name="Poehlein A."/>
            <person name="Daniel R."/>
        </authorList>
    </citation>
    <scope>NUCLEOTIDE SEQUENCE [LARGE SCALE GENOMIC DNA]</scope>
    <source>
        <strain evidence="2 3">DSM 1989</strain>
    </source>
</reference>
<dbReference type="STRING" id="39480.EUAN_17880"/>
<dbReference type="GO" id="GO:0016887">
    <property type="term" value="F:ATP hydrolysis activity"/>
    <property type="evidence" value="ECO:0007669"/>
    <property type="project" value="InterPro"/>
</dbReference>
<dbReference type="EMBL" id="MKIE01000007">
    <property type="protein sequence ID" value="OHW61785.1"/>
    <property type="molecule type" value="Genomic_DNA"/>
</dbReference>
<dbReference type="Proteomes" id="UP000180254">
    <property type="component" value="Unassembled WGS sequence"/>
</dbReference>
<accession>A0A1S1V5T9</accession>
<dbReference type="Gene3D" id="3.40.50.300">
    <property type="entry name" value="P-loop containing nucleotide triphosphate hydrolases"/>
    <property type="match status" value="1"/>
</dbReference>
<dbReference type="GO" id="GO:0005524">
    <property type="term" value="F:ATP binding"/>
    <property type="evidence" value="ECO:0007669"/>
    <property type="project" value="InterPro"/>
</dbReference>
<dbReference type="AlphaFoldDB" id="A0A1S1V5T9"/>
<evidence type="ECO:0000259" key="1">
    <source>
        <dbReference type="Pfam" id="PF07728"/>
    </source>
</evidence>
<evidence type="ECO:0000313" key="3">
    <source>
        <dbReference type="Proteomes" id="UP000180254"/>
    </source>
</evidence>
<evidence type="ECO:0000313" key="2">
    <source>
        <dbReference type="EMBL" id="OHW61785.1"/>
    </source>
</evidence>
<comment type="caution">
    <text evidence="2">The sequence shown here is derived from an EMBL/GenBank/DDBJ whole genome shotgun (WGS) entry which is preliminary data.</text>
</comment>
<dbReference type="RefSeq" id="WP_071063778.1">
    <property type="nucleotide sequence ID" value="NZ_MKIE01000007.1"/>
</dbReference>
<sequence>MKAETRIKDVEEILKYSIENGLKKPIMIYGKVGVGKSETVRKVASDLNIGFIDMRVLLYSEVELKGIPFPNEDRTSTVWLKNNLLPEADRDGERGILLLDELPAAKPAVMTALYQLCLDRALGEYSLPDGWHIVATGNREEDRGVYYEMPPALSDRFIKFNMMTSAEDWLNLYAYKHRVHHLVTSFISFAPERLHTYNPELEMTSSYFATPRTWVGISDMLYTSDEEKLNSNRIVWELIRGSLDDVTYSMFSEFCRLKDELPDIDGILDGKAVAMPGEEDKKHLVVGTLANKTASIMIGDFEVLHRNTLDEVTVGKVERVLEFVKKNLEPSLMAKFLKELSLKDSRIGDYFQTEDFELYDEIIDEISSIME</sequence>
<protein>
    <recommendedName>
        <fullName evidence="1">ATPase dynein-related AAA domain-containing protein</fullName>
    </recommendedName>
</protein>
<name>A0A1S1V5T9_9FIRM</name>
<dbReference type="CDD" id="cd00009">
    <property type="entry name" value="AAA"/>
    <property type="match status" value="1"/>
</dbReference>
<dbReference type="OrthoDB" id="9808317at2"/>
<feature type="domain" description="ATPase dynein-related AAA" evidence="1">
    <location>
        <begin position="26"/>
        <end position="157"/>
    </location>
</feature>
<dbReference type="InterPro" id="IPR027417">
    <property type="entry name" value="P-loop_NTPase"/>
</dbReference>
<proteinExistence type="predicted"/>
<keyword evidence="3" id="KW-1185">Reference proteome</keyword>
<dbReference type="InterPro" id="IPR011704">
    <property type="entry name" value="ATPase_dyneun-rel_AAA"/>
</dbReference>
<organism evidence="2 3">
    <name type="scientific">Andreesenia angusta</name>
    <dbReference type="NCBI Taxonomy" id="39480"/>
    <lineage>
        <taxon>Bacteria</taxon>
        <taxon>Bacillati</taxon>
        <taxon>Bacillota</taxon>
        <taxon>Tissierellia</taxon>
        <taxon>Tissierellales</taxon>
        <taxon>Gottschalkiaceae</taxon>
        <taxon>Andreesenia</taxon>
    </lineage>
</organism>
<dbReference type="SUPFAM" id="SSF52540">
    <property type="entry name" value="P-loop containing nucleoside triphosphate hydrolases"/>
    <property type="match status" value="1"/>
</dbReference>